<dbReference type="GO" id="GO:0005524">
    <property type="term" value="F:ATP binding"/>
    <property type="evidence" value="ECO:0007669"/>
    <property type="project" value="InterPro"/>
</dbReference>
<dbReference type="InterPro" id="IPR011009">
    <property type="entry name" value="Kinase-like_dom_sf"/>
</dbReference>
<evidence type="ECO:0000313" key="5">
    <source>
        <dbReference type="Proteomes" id="UP000428260"/>
    </source>
</evidence>
<feature type="transmembrane region" description="Helical" evidence="2">
    <location>
        <begin position="507"/>
        <end position="528"/>
    </location>
</feature>
<dbReference type="PANTHER" id="PTHR10566">
    <property type="entry name" value="CHAPERONE-ACTIVITY OF BC1 COMPLEX CABC1 -RELATED"/>
    <property type="match status" value="1"/>
</dbReference>
<dbReference type="InterPro" id="IPR000719">
    <property type="entry name" value="Prot_kinase_dom"/>
</dbReference>
<feature type="domain" description="Protein kinase" evidence="3">
    <location>
        <begin position="133"/>
        <end position="497"/>
    </location>
</feature>
<keyword evidence="2" id="KW-1133">Transmembrane helix</keyword>
<dbReference type="GO" id="GO:0004672">
    <property type="term" value="F:protein kinase activity"/>
    <property type="evidence" value="ECO:0007669"/>
    <property type="project" value="InterPro"/>
</dbReference>
<accession>A0A6I6JV49</accession>
<evidence type="ECO:0000313" key="4">
    <source>
        <dbReference type="EMBL" id="QGY46421.1"/>
    </source>
</evidence>
<dbReference type="InterPro" id="IPR004147">
    <property type="entry name" value="ABC1_dom"/>
</dbReference>
<dbReference type="RefSeq" id="WP_158869555.1">
    <property type="nucleotide sequence ID" value="NZ_CP046401.1"/>
</dbReference>
<dbReference type="KEGG" id="mcos:GM418_22985"/>
<sequence length="563" mass="64243">MIQRIVAIGKTHRQTQRYFEIIKILTKYGFYDLVSASGFDILGFLGRKLTFKKVGDSILSLSRWERIRMVLEELGPAFIKFGQIMSTRGDLIPPELVNELKKLQDSVSSFSWEVTAPLLEKELGKPVSEIFRNFLPLPVAAASIAQVYKATLMDGKEVAVKVQRPGIKRIIDTDIEIMFLFAKRVEKHIPEMKSYNMVNIVEEFDRSIHKELNFLIEASNIEQFTNNFRDDTTVYVPQCHRDYCTSKVLTMEYINGVRISDIEADGQELLDRKTIAQRGAESELKQIFDFGFFHADPHPGNILVLPGNIICFLDFGMMGTLTSKTRELITSMVVGAINNDPDKIIRSLLKICETNGEIKMQKLELQITEILNLYFHQKLENINLPDLFNDLVEFFPQNNLKIPSDLYSLGRALLLLQSDGEMLDPDFNMSKQIEPFFKKLIKRRFRSQKYFNDLMVSSEELLLLAKDLPYEIREIIDKLKNGSLKINIEHKGMEPLIDKHEQISNRITIAIILASITVGSSLVILANVPPVWNGISLVGLLGFLAATIIGLWLLISIFRHGKL</sequence>
<dbReference type="CDD" id="cd05121">
    <property type="entry name" value="ABC1_ADCK3-like"/>
    <property type="match status" value="1"/>
</dbReference>
<dbReference type="EMBL" id="CP046401">
    <property type="protein sequence ID" value="QGY46421.1"/>
    <property type="molecule type" value="Genomic_DNA"/>
</dbReference>
<dbReference type="PANTHER" id="PTHR10566:SF113">
    <property type="entry name" value="PROTEIN ACTIVITY OF BC1 COMPLEX KINASE 7, CHLOROPLASTIC"/>
    <property type="match status" value="1"/>
</dbReference>
<dbReference type="PROSITE" id="PS50011">
    <property type="entry name" value="PROTEIN_KINASE_DOM"/>
    <property type="match status" value="1"/>
</dbReference>
<comment type="similarity">
    <text evidence="1">Belongs to the protein kinase superfamily. ADCK protein kinase family.</text>
</comment>
<evidence type="ECO:0000259" key="3">
    <source>
        <dbReference type="PROSITE" id="PS50011"/>
    </source>
</evidence>
<gene>
    <name evidence="4" type="ORF">GM418_22985</name>
</gene>
<keyword evidence="2" id="KW-0472">Membrane</keyword>
<dbReference type="Pfam" id="PF03109">
    <property type="entry name" value="ABC1"/>
    <property type="match status" value="1"/>
</dbReference>
<dbReference type="AlphaFoldDB" id="A0A6I6JV49"/>
<dbReference type="InterPro" id="IPR050154">
    <property type="entry name" value="UbiB_kinase"/>
</dbReference>
<dbReference type="SUPFAM" id="SSF56112">
    <property type="entry name" value="Protein kinase-like (PK-like)"/>
    <property type="match status" value="1"/>
</dbReference>
<keyword evidence="2" id="KW-0812">Transmembrane</keyword>
<dbReference type="Proteomes" id="UP000428260">
    <property type="component" value="Chromosome"/>
</dbReference>
<evidence type="ECO:0000256" key="2">
    <source>
        <dbReference type="SAM" id="Phobius"/>
    </source>
</evidence>
<proteinExistence type="inferred from homology"/>
<keyword evidence="4" id="KW-0808">Transferase</keyword>
<reference evidence="4 5" key="1">
    <citation type="submission" date="2019-11" db="EMBL/GenBank/DDBJ databases">
        <authorList>
            <person name="Zheng R.K."/>
            <person name="Sun C.M."/>
        </authorList>
    </citation>
    <scope>NUCLEOTIDE SEQUENCE [LARGE SCALE GENOMIC DNA]</scope>
    <source>
        <strain evidence="4 5">WC007</strain>
    </source>
</reference>
<keyword evidence="5" id="KW-1185">Reference proteome</keyword>
<feature type="transmembrane region" description="Helical" evidence="2">
    <location>
        <begin position="534"/>
        <end position="558"/>
    </location>
</feature>
<protein>
    <submittedName>
        <fullName evidence="4">AarF/ABC1/UbiB kinase family protein</fullName>
    </submittedName>
</protein>
<organism evidence="4 5">
    <name type="scientific">Maribellus comscasis</name>
    <dbReference type="NCBI Taxonomy" id="2681766"/>
    <lineage>
        <taxon>Bacteria</taxon>
        <taxon>Pseudomonadati</taxon>
        <taxon>Bacteroidota</taxon>
        <taxon>Bacteroidia</taxon>
        <taxon>Marinilabiliales</taxon>
        <taxon>Prolixibacteraceae</taxon>
        <taxon>Maribellus</taxon>
    </lineage>
</organism>
<keyword evidence="4" id="KW-0418">Kinase</keyword>
<name>A0A6I6JV49_9BACT</name>
<evidence type="ECO:0000256" key="1">
    <source>
        <dbReference type="ARBA" id="ARBA00009670"/>
    </source>
</evidence>